<dbReference type="SUPFAM" id="SSF52096">
    <property type="entry name" value="ClpP/crotonase"/>
    <property type="match status" value="1"/>
</dbReference>
<keyword evidence="3" id="KW-0175">Coiled coil</keyword>
<evidence type="ECO:0000313" key="5">
    <source>
        <dbReference type="EMBL" id="KPG14359.1"/>
    </source>
</evidence>
<comment type="similarity">
    <text evidence="1 2">Belongs to the peptidase S14 family.</text>
</comment>
<evidence type="ECO:0000256" key="2">
    <source>
        <dbReference type="RuleBase" id="RU003567"/>
    </source>
</evidence>
<dbReference type="Proteomes" id="UP000037843">
    <property type="component" value="Unassembled WGS sequence"/>
</dbReference>
<dbReference type="GO" id="GO:0004252">
    <property type="term" value="F:serine-type endopeptidase activity"/>
    <property type="evidence" value="ECO:0007669"/>
    <property type="project" value="InterPro"/>
</dbReference>
<organism evidence="4 6">
    <name type="scientific">Mycobacteroides immunogenum</name>
    <dbReference type="NCBI Taxonomy" id="83262"/>
    <lineage>
        <taxon>Bacteria</taxon>
        <taxon>Bacillati</taxon>
        <taxon>Actinomycetota</taxon>
        <taxon>Actinomycetes</taxon>
        <taxon>Mycobacteriales</taxon>
        <taxon>Mycobacteriaceae</taxon>
        <taxon>Mycobacteroides</taxon>
    </lineage>
</organism>
<sequence>MGIGRKEKQLLDDIVVSENAADRELKEAQARKANAEADLLDLEYALIARATQLSLDSDEYCEYHFAGDVDHDSVTDCLAQLKYWDRQAPECPFNIELTSQGGSVWDGCRLFDYLVDWSIRGGGSHEITIRVRGIAASMASVLLQAADHRVMGRGSVLMIHESAMNPGFGRKSALEDALRALEVEERFSDPIFAERAGLSVEEFRELYRRRDLWLTPDEALTIGFIDRIG</sequence>
<dbReference type="Pfam" id="PF00574">
    <property type="entry name" value="CLP_protease"/>
    <property type="match status" value="1"/>
</dbReference>
<dbReference type="RefSeq" id="WP_054173054.1">
    <property type="nucleotide sequence ID" value="NZ_LJFO01000003.1"/>
</dbReference>
<dbReference type="EMBL" id="LJFO01000003">
    <property type="protein sequence ID" value="KPG14287.1"/>
    <property type="molecule type" value="Genomic_DNA"/>
</dbReference>
<dbReference type="PANTHER" id="PTHR10381">
    <property type="entry name" value="ATP-DEPENDENT CLP PROTEASE PROTEOLYTIC SUBUNIT"/>
    <property type="match status" value="1"/>
</dbReference>
<proteinExistence type="inferred from homology"/>
<protein>
    <recommendedName>
        <fullName evidence="2">ATP-dependent Clp protease proteolytic subunit</fullName>
    </recommendedName>
</protein>
<dbReference type="Gene3D" id="3.90.226.10">
    <property type="entry name" value="2-enoyl-CoA Hydratase, Chain A, domain 1"/>
    <property type="match status" value="1"/>
</dbReference>
<name>A0A7V8LQU1_9MYCO</name>
<dbReference type="InterPro" id="IPR001907">
    <property type="entry name" value="ClpP"/>
</dbReference>
<dbReference type="GO" id="GO:0009368">
    <property type="term" value="C:endopeptidase Clp complex"/>
    <property type="evidence" value="ECO:0007669"/>
    <property type="project" value="TreeGrafter"/>
</dbReference>
<evidence type="ECO:0000256" key="3">
    <source>
        <dbReference type="SAM" id="Coils"/>
    </source>
</evidence>
<feature type="coiled-coil region" evidence="3">
    <location>
        <begin position="18"/>
        <end position="45"/>
    </location>
</feature>
<dbReference type="GO" id="GO:0006515">
    <property type="term" value="P:protein quality control for misfolded or incompletely synthesized proteins"/>
    <property type="evidence" value="ECO:0007669"/>
    <property type="project" value="TreeGrafter"/>
</dbReference>
<reference evidence="4 6" key="1">
    <citation type="submission" date="2015-09" db="EMBL/GenBank/DDBJ databases">
        <title>Genome Sequences of Mycobacterium immunogenum Isolates, Recuperated from a Chloraminated Drinking Water Distribution System Simulator Subjected to Episodes of Nitrification.</title>
        <authorList>
            <person name="Gomez-Alvarez V."/>
            <person name="Revetta R.P."/>
        </authorList>
    </citation>
    <scope>NUCLEOTIDE SEQUENCE [LARGE SCALE GENOMIC DNA]</scope>
    <source>
        <strain evidence="4 6">H008</strain>
    </source>
</reference>
<dbReference type="EMBL" id="LJFO01000003">
    <property type="protein sequence ID" value="KPG14359.1"/>
    <property type="molecule type" value="Genomic_DNA"/>
</dbReference>
<gene>
    <name evidence="4" type="ORF">AN908_06860</name>
    <name evidence="5" type="ORF">AN908_07340</name>
</gene>
<comment type="caution">
    <text evidence="4">The sequence shown here is derived from an EMBL/GenBank/DDBJ whole genome shotgun (WGS) entry which is preliminary data.</text>
</comment>
<evidence type="ECO:0000256" key="1">
    <source>
        <dbReference type="ARBA" id="ARBA00007039"/>
    </source>
</evidence>
<dbReference type="InterPro" id="IPR023562">
    <property type="entry name" value="ClpP/TepA"/>
</dbReference>
<dbReference type="PANTHER" id="PTHR10381:SF11">
    <property type="entry name" value="ATP-DEPENDENT CLP PROTEASE PROTEOLYTIC SUBUNIT, MITOCHONDRIAL"/>
    <property type="match status" value="1"/>
</dbReference>
<dbReference type="AlphaFoldDB" id="A0A7V8LQU1"/>
<evidence type="ECO:0000313" key="6">
    <source>
        <dbReference type="Proteomes" id="UP000037843"/>
    </source>
</evidence>
<evidence type="ECO:0000313" key="4">
    <source>
        <dbReference type="EMBL" id="KPG14287.1"/>
    </source>
</evidence>
<accession>A0A7V8LQU1</accession>
<dbReference type="InterPro" id="IPR029045">
    <property type="entry name" value="ClpP/crotonase-like_dom_sf"/>
</dbReference>
<dbReference type="GO" id="GO:0004176">
    <property type="term" value="F:ATP-dependent peptidase activity"/>
    <property type="evidence" value="ECO:0007669"/>
    <property type="project" value="InterPro"/>
</dbReference>
<dbReference type="PRINTS" id="PR00127">
    <property type="entry name" value="CLPPROTEASEP"/>
</dbReference>
<dbReference type="GO" id="GO:0051117">
    <property type="term" value="F:ATPase binding"/>
    <property type="evidence" value="ECO:0007669"/>
    <property type="project" value="TreeGrafter"/>
</dbReference>